<dbReference type="EMBL" id="ARYN01000007">
    <property type="protein sequence ID" value="ORL45841.1"/>
    <property type="molecule type" value="Genomic_DNA"/>
</dbReference>
<sequence length="101" mass="11832">MIDFKEFKVLLLNSIQNATIMDQEKIDNMRSTLNKLEDIKNSQESIIDKINHVITDLFEHPDKELEKAMEDAHQRSSDNIEAVNEAIEDFEMKINQLELQD</sequence>
<evidence type="ECO:0000313" key="2">
    <source>
        <dbReference type="EMBL" id="ORL45841.1"/>
    </source>
</evidence>
<evidence type="ECO:0000256" key="1">
    <source>
        <dbReference type="SAM" id="Coils"/>
    </source>
</evidence>
<evidence type="ECO:0000313" key="3">
    <source>
        <dbReference type="Proteomes" id="UP000192746"/>
    </source>
</evidence>
<feature type="coiled-coil region" evidence="1">
    <location>
        <begin position="73"/>
        <end position="100"/>
    </location>
</feature>
<protein>
    <submittedName>
        <fullName evidence="2">Uncharacterized protein</fullName>
    </submittedName>
</protein>
<proteinExistence type="predicted"/>
<dbReference type="AlphaFoldDB" id="A0A1Y1T473"/>
<accession>A0A1Y1T473</accession>
<organism evidence="2 3">
    <name type="scientific">Zunongwangia atlantica 22II14-10F7</name>
    <dbReference type="NCBI Taxonomy" id="1185767"/>
    <lineage>
        <taxon>Bacteria</taxon>
        <taxon>Pseudomonadati</taxon>
        <taxon>Bacteroidota</taxon>
        <taxon>Flavobacteriia</taxon>
        <taxon>Flavobacteriales</taxon>
        <taxon>Flavobacteriaceae</taxon>
        <taxon>Zunongwangia</taxon>
    </lineage>
</organism>
<dbReference type="Proteomes" id="UP000192746">
    <property type="component" value="Unassembled WGS sequence"/>
</dbReference>
<name>A0A1Y1T473_9FLAO</name>
<keyword evidence="1" id="KW-0175">Coiled coil</keyword>
<dbReference type="STRING" id="1185767.IIF7_09320"/>
<reference evidence="2 3" key="1">
    <citation type="submission" date="2013-04" db="EMBL/GenBank/DDBJ databases">
        <title>Zunongwangia sp. 22II14-10F7 Genome Sequencing.</title>
        <authorList>
            <person name="Lai Q."/>
            <person name="Shao Z."/>
        </authorList>
    </citation>
    <scope>NUCLEOTIDE SEQUENCE [LARGE SCALE GENOMIC DNA]</scope>
    <source>
        <strain evidence="2 3">22II14-10F7</strain>
    </source>
</reference>
<gene>
    <name evidence="2" type="ORF">IIF7_09320</name>
</gene>
<comment type="caution">
    <text evidence="2">The sequence shown here is derived from an EMBL/GenBank/DDBJ whole genome shotgun (WGS) entry which is preliminary data.</text>
</comment>
<keyword evidence="3" id="KW-1185">Reference proteome</keyword>